<dbReference type="InterPro" id="IPR001611">
    <property type="entry name" value="Leu-rich_rpt"/>
</dbReference>
<dbReference type="SUPFAM" id="SSF52058">
    <property type="entry name" value="L domain-like"/>
    <property type="match status" value="1"/>
</dbReference>
<dbReference type="PANTHER" id="PTHR46652:SF3">
    <property type="entry name" value="LEUCINE-RICH REPEAT-CONTAINING PROTEIN 9"/>
    <property type="match status" value="1"/>
</dbReference>
<accession>A0A8J2RQ96</accession>
<dbReference type="Gene3D" id="3.80.10.10">
    <property type="entry name" value="Ribonuclease Inhibitor"/>
    <property type="match status" value="1"/>
</dbReference>
<evidence type="ECO:0000256" key="1">
    <source>
        <dbReference type="ARBA" id="ARBA00022614"/>
    </source>
</evidence>
<dbReference type="PROSITE" id="PS51450">
    <property type="entry name" value="LRR"/>
    <property type="match status" value="4"/>
</dbReference>
<keyword evidence="5" id="KW-1185">Reference proteome</keyword>
<dbReference type="InterPro" id="IPR050836">
    <property type="entry name" value="SDS22/Internalin_LRR"/>
</dbReference>
<evidence type="ECO:0000313" key="5">
    <source>
        <dbReference type="Proteomes" id="UP000789390"/>
    </source>
</evidence>
<feature type="region of interest" description="Disordered" evidence="3">
    <location>
        <begin position="18"/>
        <end position="47"/>
    </location>
</feature>
<dbReference type="SMART" id="SM00365">
    <property type="entry name" value="LRR_SD22"/>
    <property type="match status" value="5"/>
</dbReference>
<protein>
    <submittedName>
        <fullName evidence="4">Uncharacterized protein</fullName>
    </submittedName>
</protein>
<dbReference type="OrthoDB" id="1939344at2759"/>
<dbReference type="EMBL" id="CAKKLH010000201">
    <property type="protein sequence ID" value="CAH0105912.1"/>
    <property type="molecule type" value="Genomic_DNA"/>
</dbReference>
<sequence length="286" mass="32279">MHQQPVLLKSTKLPKEPISQFSFSVNRAREPGEGKTHREQERGTKTNEKVETFGGAKELGKSVPVATVTKSTKWFLNESLDSHPSGTMQKRSFSHKRVDSFHSFNTPKTKSAPVKNEWGENFIMDRCGLPCVPSLKGRENVQFISLQHNLICRIDSLSSFRMLKVLNLYDNKIERISGLDTLASLRVLMLGKNRLKTTEGLESLQSLDILDLHGNQIAALTGMSRLRTLRVLNLAANSLKKLPSLDGLVALEELNAKRNRICKIVPEVAHAKRLERLYLSNNELRR</sequence>
<evidence type="ECO:0000256" key="3">
    <source>
        <dbReference type="SAM" id="MobiDB-lite"/>
    </source>
</evidence>
<reference evidence="4" key="1">
    <citation type="submission" date="2021-11" db="EMBL/GenBank/DDBJ databases">
        <authorList>
            <person name="Schell T."/>
        </authorList>
    </citation>
    <scope>NUCLEOTIDE SEQUENCE</scope>
    <source>
        <strain evidence="4">M5</strain>
    </source>
</reference>
<keyword evidence="2" id="KW-0677">Repeat</keyword>
<gene>
    <name evidence="4" type="ORF">DGAL_LOCUS8985</name>
</gene>
<feature type="compositionally biased region" description="Basic and acidic residues" evidence="3">
    <location>
        <begin position="27"/>
        <end position="47"/>
    </location>
</feature>
<dbReference type="PANTHER" id="PTHR46652">
    <property type="entry name" value="LEUCINE-RICH REPEAT AND IQ DOMAIN-CONTAINING PROTEIN 1-RELATED"/>
    <property type="match status" value="1"/>
</dbReference>
<organism evidence="4 5">
    <name type="scientific">Daphnia galeata</name>
    <dbReference type="NCBI Taxonomy" id="27404"/>
    <lineage>
        <taxon>Eukaryota</taxon>
        <taxon>Metazoa</taxon>
        <taxon>Ecdysozoa</taxon>
        <taxon>Arthropoda</taxon>
        <taxon>Crustacea</taxon>
        <taxon>Branchiopoda</taxon>
        <taxon>Diplostraca</taxon>
        <taxon>Cladocera</taxon>
        <taxon>Anomopoda</taxon>
        <taxon>Daphniidae</taxon>
        <taxon>Daphnia</taxon>
    </lineage>
</organism>
<dbReference type="Proteomes" id="UP000789390">
    <property type="component" value="Unassembled WGS sequence"/>
</dbReference>
<comment type="caution">
    <text evidence="4">The sequence shown here is derived from an EMBL/GenBank/DDBJ whole genome shotgun (WGS) entry which is preliminary data.</text>
</comment>
<dbReference type="InterPro" id="IPR032675">
    <property type="entry name" value="LRR_dom_sf"/>
</dbReference>
<dbReference type="AlphaFoldDB" id="A0A8J2RQ96"/>
<keyword evidence="1" id="KW-0433">Leucine-rich repeat</keyword>
<proteinExistence type="predicted"/>
<name>A0A8J2RQ96_9CRUS</name>
<evidence type="ECO:0000256" key="2">
    <source>
        <dbReference type="ARBA" id="ARBA00022737"/>
    </source>
</evidence>
<evidence type="ECO:0000313" key="4">
    <source>
        <dbReference type="EMBL" id="CAH0105912.1"/>
    </source>
</evidence>